<gene>
    <name evidence="3" type="primary">modA</name>
    <name evidence="3" type="ORF">O0S09_04845</name>
</gene>
<comment type="caution">
    <text evidence="3">The sequence shown here is derived from an EMBL/GenBank/DDBJ whole genome shotgun (WGS) entry which is preliminary data.</text>
</comment>
<dbReference type="PIRSF" id="PIRSF004846">
    <property type="entry name" value="ModA"/>
    <property type="match status" value="1"/>
</dbReference>
<dbReference type="InterPro" id="IPR050682">
    <property type="entry name" value="ModA/WtpA"/>
</dbReference>
<dbReference type="EMBL" id="JAPTGC010000005">
    <property type="protein sequence ID" value="MCZ0862585.1"/>
    <property type="molecule type" value="Genomic_DNA"/>
</dbReference>
<evidence type="ECO:0000256" key="1">
    <source>
        <dbReference type="ARBA" id="ARBA00022723"/>
    </source>
</evidence>
<dbReference type="Pfam" id="PF13531">
    <property type="entry name" value="SBP_bac_11"/>
    <property type="match status" value="1"/>
</dbReference>
<dbReference type="PANTHER" id="PTHR30632">
    <property type="entry name" value="MOLYBDATE-BINDING PERIPLASMIC PROTEIN"/>
    <property type="match status" value="1"/>
</dbReference>
<protein>
    <submittedName>
        <fullName evidence="3">Molybdate ABC transporter substrate-binding protein</fullName>
    </submittedName>
</protein>
<dbReference type="InterPro" id="IPR005950">
    <property type="entry name" value="ModA"/>
</dbReference>
<dbReference type="SUPFAM" id="SSF53850">
    <property type="entry name" value="Periplasmic binding protein-like II"/>
    <property type="match status" value="1"/>
</dbReference>
<evidence type="ECO:0000256" key="2">
    <source>
        <dbReference type="ARBA" id="ARBA00022729"/>
    </source>
</evidence>
<dbReference type="NCBIfam" id="TIGR01256">
    <property type="entry name" value="modA"/>
    <property type="match status" value="1"/>
</dbReference>
<accession>A0ABT4ILE6</accession>
<keyword evidence="1" id="KW-0479">Metal-binding</keyword>
<dbReference type="Proteomes" id="UP001141336">
    <property type="component" value="Unassembled WGS sequence"/>
</dbReference>
<dbReference type="Gene3D" id="3.40.190.10">
    <property type="entry name" value="Periplasmic binding protein-like II"/>
    <property type="match status" value="2"/>
</dbReference>
<dbReference type="RefSeq" id="WP_268922842.1">
    <property type="nucleotide sequence ID" value="NZ_JAPTGC010000005.1"/>
</dbReference>
<organism evidence="3 4">
    <name type="scientific">Methanocorpusculum vombati</name>
    <dbReference type="NCBI Taxonomy" id="3002864"/>
    <lineage>
        <taxon>Archaea</taxon>
        <taxon>Methanobacteriati</taxon>
        <taxon>Methanobacteriota</taxon>
        <taxon>Stenosarchaea group</taxon>
        <taxon>Methanomicrobia</taxon>
        <taxon>Methanomicrobiales</taxon>
        <taxon>Methanocorpusculaceae</taxon>
        <taxon>Methanocorpusculum</taxon>
    </lineage>
</organism>
<reference evidence="3" key="1">
    <citation type="submission" date="2022-12" db="EMBL/GenBank/DDBJ databases">
        <title>Isolation and characterisation of novel Methanocorpusculum spp. from native Australian herbivores indicates the genus is ancestrally host-associated.</title>
        <authorList>
            <person name="Volmer J.G."/>
            <person name="Soo R.M."/>
            <person name="Evans P.N."/>
            <person name="Hoedt E.C."/>
            <person name="Astorga Alsina A.L."/>
            <person name="Woodcroft B.J."/>
            <person name="Tyson G.W."/>
            <person name="Hugenholtz P."/>
            <person name="Morrison M."/>
        </authorList>
    </citation>
    <scope>NUCLEOTIDE SEQUENCE</scope>
    <source>
        <strain evidence="3">CW153</strain>
    </source>
</reference>
<proteinExistence type="predicted"/>
<name>A0ABT4ILE6_9EURY</name>
<evidence type="ECO:0000313" key="3">
    <source>
        <dbReference type="EMBL" id="MCZ0862585.1"/>
    </source>
</evidence>
<dbReference type="CDD" id="cd13517">
    <property type="entry name" value="PBP2_ModA3_like"/>
    <property type="match status" value="1"/>
</dbReference>
<keyword evidence="4" id="KW-1185">Reference proteome</keyword>
<keyword evidence="2" id="KW-0732">Signal</keyword>
<evidence type="ECO:0000313" key="4">
    <source>
        <dbReference type="Proteomes" id="UP001141336"/>
    </source>
</evidence>
<dbReference type="PANTHER" id="PTHR30632:SF0">
    <property type="entry name" value="SULFATE-BINDING PROTEIN"/>
    <property type="match status" value="1"/>
</dbReference>
<sequence>MKRVSGLILLTLAVLAAVICAAGCIGAPAVEENKTLLIYAGAGLKGPMAEIGTVFGEKNGVTVDLTYGGSGVLISQMETSHLGDAFIPGGQPDYQNAVKKGLVSNDSQRVAYHVPIIAVQKGNPLGIQSITDLAKPGVRVALGDVNATAIGKAGVKIFDKYGVAAEIEKNVVLRGATINEVVTAMSTGNADAALLTMDNAKGDRFDLIEIPVTDNSILIAPIGVTTFTTQPDLAQKFADFVASAEGKAIFEKYGFPAYPNEKYTN</sequence>